<reference evidence="2 3" key="1">
    <citation type="submission" date="2018-04" db="EMBL/GenBank/DDBJ databases">
        <title>Camelliibacillus theae gen. nov., sp. nov., isolated from Pu'er tea.</title>
        <authorList>
            <person name="Niu L."/>
        </authorList>
    </citation>
    <scope>NUCLEOTIDE SEQUENCE [LARGE SCALE GENOMIC DNA]</scope>
    <source>
        <strain evidence="2 3">T8</strain>
    </source>
</reference>
<accession>A0A2U1K6G3</accession>
<gene>
    <name evidence="2" type="ORF">DCC39_03935</name>
</gene>
<organism evidence="2 3">
    <name type="scientific">Pueribacillus theae</name>
    <dbReference type="NCBI Taxonomy" id="2171751"/>
    <lineage>
        <taxon>Bacteria</taxon>
        <taxon>Bacillati</taxon>
        <taxon>Bacillota</taxon>
        <taxon>Bacilli</taxon>
        <taxon>Bacillales</taxon>
        <taxon>Bacillaceae</taxon>
        <taxon>Pueribacillus</taxon>
    </lineage>
</organism>
<dbReference type="AlphaFoldDB" id="A0A2U1K6G3"/>
<dbReference type="Pfam" id="PF13452">
    <property type="entry name" value="FAS1_DH_region"/>
    <property type="match status" value="1"/>
</dbReference>
<evidence type="ECO:0000313" key="2">
    <source>
        <dbReference type="EMBL" id="PWA12804.1"/>
    </source>
</evidence>
<dbReference type="InterPro" id="IPR039569">
    <property type="entry name" value="FAS1-like_DH_region"/>
</dbReference>
<keyword evidence="3" id="KW-1185">Reference proteome</keyword>
<dbReference type="Proteomes" id="UP000245998">
    <property type="component" value="Unassembled WGS sequence"/>
</dbReference>
<dbReference type="SUPFAM" id="SSF54637">
    <property type="entry name" value="Thioesterase/thiol ester dehydrase-isomerase"/>
    <property type="match status" value="1"/>
</dbReference>
<dbReference type="EMBL" id="QCZG01000005">
    <property type="protein sequence ID" value="PWA12804.1"/>
    <property type="molecule type" value="Genomic_DNA"/>
</dbReference>
<comment type="caution">
    <text evidence="2">The sequence shown here is derived from an EMBL/GenBank/DDBJ whole genome shotgun (WGS) entry which is preliminary data.</text>
</comment>
<evidence type="ECO:0000313" key="3">
    <source>
        <dbReference type="Proteomes" id="UP000245998"/>
    </source>
</evidence>
<dbReference type="Gene3D" id="3.10.129.10">
    <property type="entry name" value="Hotdog Thioesterase"/>
    <property type="match status" value="1"/>
</dbReference>
<dbReference type="CDD" id="cd03441">
    <property type="entry name" value="R_hydratase_like"/>
    <property type="match status" value="1"/>
</dbReference>
<proteinExistence type="predicted"/>
<dbReference type="RefSeq" id="WP_116553585.1">
    <property type="nucleotide sequence ID" value="NZ_QCZG01000005.1"/>
</dbReference>
<feature type="domain" description="FAS1-like dehydratase" evidence="1">
    <location>
        <begin position="28"/>
        <end position="173"/>
    </location>
</feature>
<name>A0A2U1K6G3_9BACI</name>
<dbReference type="InterPro" id="IPR029069">
    <property type="entry name" value="HotDog_dom_sf"/>
</dbReference>
<evidence type="ECO:0000259" key="1">
    <source>
        <dbReference type="Pfam" id="PF13452"/>
    </source>
</evidence>
<protein>
    <recommendedName>
        <fullName evidence="1">FAS1-like dehydratase domain-containing protein</fullName>
    </recommendedName>
</protein>
<dbReference type="OrthoDB" id="4597011at2"/>
<sequence length="191" mass="21561">MEDWKKAWQPMIDAIGTDFSNGEERWGADEVEKGAIRRFLEPLEFDCPLHYDKSVANEYGYPDIIAPYSSLFTWTLPPHWSPGTKTFTSAERNAQPAQNPTAAVKTDLAPETTGFFATDIEIDYVKPIVVGDRLCRVGNVLLSCVPKETQVGRGAFMVWESEVRNQNSELVAKIRIGTYNYNPHSQDEGER</sequence>